<gene>
    <name evidence="3" type="primary">yhcR</name>
    <name evidence="3" type="ORF">PCLFYP37_02463</name>
</gene>
<dbReference type="AlphaFoldDB" id="A0A6N3DQY1"/>
<dbReference type="GO" id="GO:0004519">
    <property type="term" value="F:endonuclease activity"/>
    <property type="evidence" value="ECO:0007669"/>
    <property type="project" value="UniProtKB-KW"/>
</dbReference>
<evidence type="ECO:0000313" key="3">
    <source>
        <dbReference type="EMBL" id="VYU30585.1"/>
    </source>
</evidence>
<dbReference type="PANTHER" id="PTHR11575:SF24">
    <property type="entry name" value="5'-NUCLEOTIDASE"/>
    <property type="match status" value="1"/>
</dbReference>
<dbReference type="Pfam" id="PF02872">
    <property type="entry name" value="5_nucleotid_C"/>
    <property type="match status" value="1"/>
</dbReference>
<keyword evidence="1" id="KW-0547">Nucleotide-binding</keyword>
<comment type="similarity">
    <text evidence="1">Belongs to the 5'-nucleotidase family.</text>
</comment>
<dbReference type="GO" id="GO:0016787">
    <property type="term" value="F:hydrolase activity"/>
    <property type="evidence" value="ECO:0007669"/>
    <property type="project" value="UniProtKB-KW"/>
</dbReference>
<dbReference type="Gene3D" id="3.90.780.10">
    <property type="entry name" value="5'-Nucleotidase, C-terminal domain"/>
    <property type="match status" value="1"/>
</dbReference>
<name>A0A6N3DQY1_9BACT</name>
<dbReference type="EC" id="3.1.31.-" evidence="3"/>
<dbReference type="EMBL" id="CACRUT010000015">
    <property type="protein sequence ID" value="VYU30585.1"/>
    <property type="molecule type" value="Genomic_DNA"/>
</dbReference>
<evidence type="ECO:0000259" key="2">
    <source>
        <dbReference type="Pfam" id="PF02872"/>
    </source>
</evidence>
<dbReference type="PANTHER" id="PTHR11575">
    <property type="entry name" value="5'-NUCLEOTIDASE-RELATED"/>
    <property type="match status" value="1"/>
</dbReference>
<feature type="domain" description="5'-Nucleotidase C-terminal" evidence="2">
    <location>
        <begin position="129"/>
        <end position="269"/>
    </location>
</feature>
<dbReference type="GO" id="GO:0009166">
    <property type="term" value="P:nucleotide catabolic process"/>
    <property type="evidence" value="ECO:0007669"/>
    <property type="project" value="InterPro"/>
</dbReference>
<sequence length="310" mass="34224">MSSQYNITGNSASCQRLYGKRCKGTAILRINQPLPFLFSDEMTDYVAFFCNFGVEYNFDVMRTFRFLLLSACCGWSVVTFAQRYELEEVKAGRYEVTNRLDARPDSGAVRVVAPYRHAVDSMMSPVLGESEVAMRADRPESLLSNFVADVLREGSLRVGKMADIGLCNIGGLRSTMPKGKVTYGDVLEIAPFENRLCILSLDGRKLTELMEQIAAVGGEGISGARLVITGDGRLLRAEVGGKPIDPNGIYVISTLDYLAEGNDKMYALKDNLSKKVTNIAVRDLIMESIRRTAAQGDKITARMEGRIVKQ</sequence>
<accession>A0A6N3DQY1</accession>
<keyword evidence="1 3" id="KW-0378">Hydrolase</keyword>
<dbReference type="InterPro" id="IPR008334">
    <property type="entry name" value="5'-Nucleotdase_C"/>
</dbReference>
<dbReference type="SUPFAM" id="SSF55816">
    <property type="entry name" value="5'-nucleotidase (syn. UDP-sugar hydrolase), C-terminal domain"/>
    <property type="match status" value="1"/>
</dbReference>
<keyword evidence="3" id="KW-0540">Nuclease</keyword>
<evidence type="ECO:0000256" key="1">
    <source>
        <dbReference type="RuleBase" id="RU362119"/>
    </source>
</evidence>
<dbReference type="PRINTS" id="PR01607">
    <property type="entry name" value="APYRASEFAMLY"/>
</dbReference>
<keyword evidence="3" id="KW-0255">Endonuclease</keyword>
<reference evidence="3" key="1">
    <citation type="submission" date="2019-11" db="EMBL/GenBank/DDBJ databases">
        <authorList>
            <person name="Feng L."/>
        </authorList>
    </citation>
    <scope>NUCLEOTIDE SEQUENCE</scope>
    <source>
        <strain evidence="3">PclaraLFYP37</strain>
    </source>
</reference>
<dbReference type="GO" id="GO:0000166">
    <property type="term" value="F:nucleotide binding"/>
    <property type="evidence" value="ECO:0007669"/>
    <property type="project" value="UniProtKB-KW"/>
</dbReference>
<protein>
    <submittedName>
        <fullName evidence="3">Endonuclease YhcR</fullName>
        <ecNumber evidence="3">3.1.31.-</ecNumber>
    </submittedName>
</protein>
<organism evidence="3">
    <name type="scientific">Paraprevotella clara</name>
    <dbReference type="NCBI Taxonomy" id="454154"/>
    <lineage>
        <taxon>Bacteria</taxon>
        <taxon>Pseudomonadati</taxon>
        <taxon>Bacteroidota</taxon>
        <taxon>Bacteroidia</taxon>
        <taxon>Bacteroidales</taxon>
        <taxon>Prevotellaceae</taxon>
        <taxon>Paraprevotella</taxon>
    </lineage>
</organism>
<proteinExistence type="inferred from homology"/>
<dbReference type="InterPro" id="IPR006179">
    <property type="entry name" value="5_nucleotidase/apyrase"/>
</dbReference>
<dbReference type="InterPro" id="IPR036907">
    <property type="entry name" value="5'-Nucleotdase_C_sf"/>
</dbReference>